<evidence type="ECO:0000313" key="1">
    <source>
        <dbReference type="EMBL" id="KAF7361855.1"/>
    </source>
</evidence>
<protein>
    <submittedName>
        <fullName evidence="1">Uncharacterized protein</fullName>
    </submittedName>
</protein>
<organism evidence="1 2">
    <name type="scientific">Mycena venus</name>
    <dbReference type="NCBI Taxonomy" id="2733690"/>
    <lineage>
        <taxon>Eukaryota</taxon>
        <taxon>Fungi</taxon>
        <taxon>Dikarya</taxon>
        <taxon>Basidiomycota</taxon>
        <taxon>Agaricomycotina</taxon>
        <taxon>Agaricomycetes</taxon>
        <taxon>Agaricomycetidae</taxon>
        <taxon>Agaricales</taxon>
        <taxon>Marasmiineae</taxon>
        <taxon>Mycenaceae</taxon>
        <taxon>Mycena</taxon>
    </lineage>
</organism>
<comment type="caution">
    <text evidence="1">The sequence shown here is derived from an EMBL/GenBank/DDBJ whole genome shotgun (WGS) entry which is preliminary data.</text>
</comment>
<dbReference type="AlphaFoldDB" id="A0A8H7D575"/>
<evidence type="ECO:0000313" key="2">
    <source>
        <dbReference type="Proteomes" id="UP000620124"/>
    </source>
</evidence>
<sequence length="140" mass="15625">MVRTEKKKVVGGGKEVPSTAERDLESCQVTAQAHISVAVLGIRGGRKRQTLSRFKPSRCRRHSVTLGRNGRPGANTQSSPTVQCFPTCSQAWESQSSLSPSTVLHFVWLHESMSVVTGFRHHAIPFRLIFPHMNALHYFE</sequence>
<keyword evidence="2" id="KW-1185">Reference proteome</keyword>
<dbReference type="EMBL" id="JACAZI010000004">
    <property type="protein sequence ID" value="KAF7361855.1"/>
    <property type="molecule type" value="Genomic_DNA"/>
</dbReference>
<name>A0A8H7D575_9AGAR</name>
<proteinExistence type="predicted"/>
<accession>A0A8H7D575</accession>
<dbReference type="Proteomes" id="UP000620124">
    <property type="component" value="Unassembled WGS sequence"/>
</dbReference>
<gene>
    <name evidence="1" type="ORF">MVEN_00530000</name>
</gene>
<reference evidence="1" key="1">
    <citation type="submission" date="2020-05" db="EMBL/GenBank/DDBJ databases">
        <title>Mycena genomes resolve the evolution of fungal bioluminescence.</title>
        <authorList>
            <person name="Tsai I.J."/>
        </authorList>
    </citation>
    <scope>NUCLEOTIDE SEQUENCE</scope>
    <source>
        <strain evidence="1">CCC161011</strain>
    </source>
</reference>